<name>A0A2P6MI33_ALKUR</name>
<dbReference type="CDD" id="cd06267">
    <property type="entry name" value="PBP1_LacI_sugar_binding-like"/>
    <property type="match status" value="1"/>
</dbReference>
<keyword evidence="1" id="KW-0805">Transcription regulation</keyword>
<proteinExistence type="predicted"/>
<dbReference type="PROSITE" id="PS50943">
    <property type="entry name" value="HTH_CROC1"/>
    <property type="match status" value="1"/>
</dbReference>
<dbReference type="Pfam" id="PF13377">
    <property type="entry name" value="Peripla_BP_3"/>
    <property type="match status" value="1"/>
</dbReference>
<feature type="domain" description="HTH cro/C1-type" evidence="5">
    <location>
        <begin position="6"/>
        <end position="46"/>
    </location>
</feature>
<evidence type="ECO:0000256" key="3">
    <source>
        <dbReference type="ARBA" id="ARBA00023163"/>
    </source>
</evidence>
<protein>
    <submittedName>
        <fullName evidence="6">LacI family transcriptional regulator</fullName>
    </submittedName>
</protein>
<feature type="domain" description="HTH lacI-type" evidence="4">
    <location>
        <begin position="5"/>
        <end position="59"/>
    </location>
</feature>
<evidence type="ECO:0000313" key="6">
    <source>
        <dbReference type="EMBL" id="PRO65945.1"/>
    </source>
</evidence>
<keyword evidence="7" id="KW-1185">Reference proteome</keyword>
<keyword evidence="3" id="KW-0804">Transcription</keyword>
<dbReference type="InterPro" id="IPR046335">
    <property type="entry name" value="LacI/GalR-like_sensor"/>
</dbReference>
<dbReference type="InterPro" id="IPR010982">
    <property type="entry name" value="Lambda_DNA-bd_dom_sf"/>
</dbReference>
<dbReference type="RefSeq" id="WP_105958629.1">
    <property type="nucleotide sequence ID" value="NZ_PVNS01000005.1"/>
</dbReference>
<organism evidence="6 7">
    <name type="scientific">Alkalicoccus urumqiensis</name>
    <name type="common">Bacillus urumqiensis</name>
    <dbReference type="NCBI Taxonomy" id="1548213"/>
    <lineage>
        <taxon>Bacteria</taxon>
        <taxon>Bacillati</taxon>
        <taxon>Bacillota</taxon>
        <taxon>Bacilli</taxon>
        <taxon>Bacillales</taxon>
        <taxon>Bacillaceae</taxon>
        <taxon>Alkalicoccus</taxon>
    </lineage>
</organism>
<evidence type="ECO:0000259" key="5">
    <source>
        <dbReference type="PROSITE" id="PS50943"/>
    </source>
</evidence>
<dbReference type="PRINTS" id="PR00036">
    <property type="entry name" value="HTHLACI"/>
</dbReference>
<gene>
    <name evidence="6" type="ORF">C6I21_06475</name>
</gene>
<dbReference type="SMART" id="SM00354">
    <property type="entry name" value="HTH_LACI"/>
    <property type="match status" value="1"/>
</dbReference>
<evidence type="ECO:0000256" key="2">
    <source>
        <dbReference type="ARBA" id="ARBA00023125"/>
    </source>
</evidence>
<dbReference type="Pfam" id="PF00356">
    <property type="entry name" value="LacI"/>
    <property type="match status" value="1"/>
</dbReference>
<dbReference type="EMBL" id="PVNS01000005">
    <property type="protein sequence ID" value="PRO65945.1"/>
    <property type="molecule type" value="Genomic_DNA"/>
</dbReference>
<sequence>MKRRATIKDVAERAGVSKAAVSYVLNDIRKVSAETKARVLQAASELDYQPDFTARSLTKRTSNMIGVILPLVDASIANVMQENTYYNEMISAIEKVARENGFDVLLTGLARPEEYRNWVQKRRLDGLLFLGLFPASIYAEMRSMEVPAVLIDTYEEHTGKYPSVNINDEKGGFLAAEHLLSLGHENIAFLTTGLENPVEVHRYKGFTRAFQERGMTVPSPETAETTHRLESGWMIGKKLAGSSRTAIVCTSDITAFGVIRALYEAGVRVPEDVSVTGFDDIHISRYTTPSLTTVRQHIMQKGTAAAEKLIETMKGHPAAGETFDVKLVIRESTAPPKQ</sequence>
<dbReference type="InterPro" id="IPR000843">
    <property type="entry name" value="HTH_LacI"/>
</dbReference>
<dbReference type="InterPro" id="IPR028082">
    <property type="entry name" value="Peripla_BP_I"/>
</dbReference>
<dbReference type="SUPFAM" id="SSF53822">
    <property type="entry name" value="Periplasmic binding protein-like I"/>
    <property type="match status" value="1"/>
</dbReference>
<evidence type="ECO:0000259" key="4">
    <source>
        <dbReference type="PROSITE" id="PS50932"/>
    </source>
</evidence>
<dbReference type="InterPro" id="IPR001387">
    <property type="entry name" value="Cro/C1-type_HTH"/>
</dbReference>
<dbReference type="SUPFAM" id="SSF47413">
    <property type="entry name" value="lambda repressor-like DNA-binding domains"/>
    <property type="match status" value="1"/>
</dbReference>
<dbReference type="PANTHER" id="PTHR30146">
    <property type="entry name" value="LACI-RELATED TRANSCRIPTIONAL REPRESSOR"/>
    <property type="match status" value="1"/>
</dbReference>
<dbReference type="PANTHER" id="PTHR30146:SF24">
    <property type="entry name" value="XYLOSE OPERON REGULATORY PROTEIN"/>
    <property type="match status" value="1"/>
</dbReference>
<dbReference type="GO" id="GO:0000976">
    <property type="term" value="F:transcription cis-regulatory region binding"/>
    <property type="evidence" value="ECO:0007669"/>
    <property type="project" value="TreeGrafter"/>
</dbReference>
<accession>A0A2P6MI33</accession>
<dbReference type="AlphaFoldDB" id="A0A2P6MI33"/>
<dbReference type="OrthoDB" id="9796186at2"/>
<dbReference type="PROSITE" id="PS50932">
    <property type="entry name" value="HTH_LACI_2"/>
    <property type="match status" value="1"/>
</dbReference>
<evidence type="ECO:0000256" key="1">
    <source>
        <dbReference type="ARBA" id="ARBA00023015"/>
    </source>
</evidence>
<reference evidence="6 7" key="1">
    <citation type="submission" date="2018-03" db="EMBL/GenBank/DDBJ databases">
        <title>Bacillus urumqiensis sp. nov., a moderately haloalkaliphilic bacterium isolated from a salt lake.</title>
        <authorList>
            <person name="Zhao B."/>
            <person name="Liao Z."/>
        </authorList>
    </citation>
    <scope>NUCLEOTIDE SEQUENCE [LARGE SCALE GENOMIC DNA]</scope>
    <source>
        <strain evidence="6 7">BZ-SZ-XJ18</strain>
    </source>
</reference>
<dbReference type="GO" id="GO:0003700">
    <property type="term" value="F:DNA-binding transcription factor activity"/>
    <property type="evidence" value="ECO:0007669"/>
    <property type="project" value="TreeGrafter"/>
</dbReference>
<dbReference type="Gene3D" id="1.10.260.40">
    <property type="entry name" value="lambda repressor-like DNA-binding domains"/>
    <property type="match status" value="1"/>
</dbReference>
<comment type="caution">
    <text evidence="6">The sequence shown here is derived from an EMBL/GenBank/DDBJ whole genome shotgun (WGS) entry which is preliminary data.</text>
</comment>
<dbReference type="Proteomes" id="UP000243650">
    <property type="component" value="Unassembled WGS sequence"/>
</dbReference>
<evidence type="ECO:0000313" key="7">
    <source>
        <dbReference type="Proteomes" id="UP000243650"/>
    </source>
</evidence>
<dbReference type="CDD" id="cd01392">
    <property type="entry name" value="HTH_LacI"/>
    <property type="match status" value="1"/>
</dbReference>
<dbReference type="Gene3D" id="3.40.50.2300">
    <property type="match status" value="2"/>
</dbReference>
<dbReference type="PROSITE" id="PS00356">
    <property type="entry name" value="HTH_LACI_1"/>
    <property type="match status" value="1"/>
</dbReference>
<keyword evidence="2" id="KW-0238">DNA-binding</keyword>